<keyword evidence="2 3" id="KW-0040">ANK repeat</keyword>
<feature type="repeat" description="ARM" evidence="4">
    <location>
        <begin position="270"/>
        <end position="316"/>
    </location>
</feature>
<dbReference type="PROSITE" id="PS50297">
    <property type="entry name" value="ANK_REP_REGION"/>
    <property type="match status" value="2"/>
</dbReference>
<proteinExistence type="predicted"/>
<dbReference type="PROSITE" id="PS50088">
    <property type="entry name" value="ANK_REPEAT"/>
    <property type="match status" value="2"/>
</dbReference>
<dbReference type="Gene3D" id="1.25.10.10">
    <property type="entry name" value="Leucine-rich Repeat Variant"/>
    <property type="match status" value="1"/>
</dbReference>
<dbReference type="SUPFAM" id="SSF48371">
    <property type="entry name" value="ARM repeat"/>
    <property type="match status" value="1"/>
</dbReference>
<evidence type="ECO:0000256" key="1">
    <source>
        <dbReference type="ARBA" id="ARBA00022737"/>
    </source>
</evidence>
<reference evidence="5" key="1">
    <citation type="submission" date="2023-10" db="EMBL/GenBank/DDBJ databases">
        <authorList>
            <person name="Chen Y."/>
            <person name="Shah S."/>
            <person name="Dougan E. K."/>
            <person name="Thang M."/>
            <person name="Chan C."/>
        </authorList>
    </citation>
    <scope>NUCLEOTIDE SEQUENCE [LARGE SCALE GENOMIC DNA]</scope>
</reference>
<dbReference type="PANTHER" id="PTHR24198">
    <property type="entry name" value="ANKYRIN REPEAT AND PROTEIN KINASE DOMAIN-CONTAINING PROTEIN"/>
    <property type="match status" value="1"/>
</dbReference>
<organism evidence="5 6">
    <name type="scientific">Prorocentrum cordatum</name>
    <dbReference type="NCBI Taxonomy" id="2364126"/>
    <lineage>
        <taxon>Eukaryota</taxon>
        <taxon>Sar</taxon>
        <taxon>Alveolata</taxon>
        <taxon>Dinophyceae</taxon>
        <taxon>Prorocentrales</taxon>
        <taxon>Prorocentraceae</taxon>
        <taxon>Prorocentrum</taxon>
    </lineage>
</organism>
<dbReference type="Pfam" id="PF00023">
    <property type="entry name" value="Ank"/>
    <property type="match status" value="1"/>
</dbReference>
<dbReference type="Pfam" id="PF12796">
    <property type="entry name" value="Ank_2"/>
    <property type="match status" value="1"/>
</dbReference>
<evidence type="ECO:0000313" key="5">
    <source>
        <dbReference type="EMBL" id="CAK0825669.1"/>
    </source>
</evidence>
<keyword evidence="1" id="KW-0677">Repeat</keyword>
<protein>
    <submittedName>
        <fullName evidence="5">Uncharacterized protein</fullName>
    </submittedName>
</protein>
<evidence type="ECO:0000256" key="3">
    <source>
        <dbReference type="PROSITE-ProRule" id="PRU00023"/>
    </source>
</evidence>
<dbReference type="InterPro" id="IPR000225">
    <property type="entry name" value="Armadillo"/>
</dbReference>
<dbReference type="InterPro" id="IPR011989">
    <property type="entry name" value="ARM-like"/>
</dbReference>
<evidence type="ECO:0000256" key="4">
    <source>
        <dbReference type="PROSITE-ProRule" id="PRU00259"/>
    </source>
</evidence>
<gene>
    <name evidence="5" type="ORF">PCOR1329_LOCUS25739</name>
</gene>
<dbReference type="SMART" id="SM00185">
    <property type="entry name" value="ARM"/>
    <property type="match status" value="2"/>
</dbReference>
<dbReference type="InterPro" id="IPR036770">
    <property type="entry name" value="Ankyrin_rpt-contain_sf"/>
</dbReference>
<keyword evidence="6" id="KW-1185">Reference proteome</keyword>
<dbReference type="PANTHER" id="PTHR24198:SF165">
    <property type="entry name" value="ANKYRIN REPEAT-CONTAINING PROTEIN-RELATED"/>
    <property type="match status" value="1"/>
</dbReference>
<dbReference type="Proteomes" id="UP001189429">
    <property type="component" value="Unassembled WGS sequence"/>
</dbReference>
<accession>A0ABN9S1Q6</accession>
<dbReference type="Gene3D" id="1.25.40.20">
    <property type="entry name" value="Ankyrin repeat-containing domain"/>
    <property type="match status" value="2"/>
</dbReference>
<dbReference type="InterPro" id="IPR016024">
    <property type="entry name" value="ARM-type_fold"/>
</dbReference>
<sequence length="387" mass="38039">MRDCDGRGDPAAADDQSPQQLVEAAGAGDAATVRRLLAAGAAANGPAQGAPPRGWTPLHAAAASGAAGCIQILLEAGASARAMAPEDRASPAHVAARRGDAASLGALLAATGPGGPATWARDGAQQTVLHLAACSGSAECTRAALARARGQSAKGGGLEARDASGSTALQRAAAAGHAAAAALLLEAGARAAGVPAALLPPPRLGPRSRAPAQPLAARKVPQPAELIGELVEGLPAPRAEATGAQLRALARLRDFCCGERAHREAALAAGAAARLVALLCPGGPAGATKAVAAAAQTLRNLSHERSAADELVRAGAVEALARVVSSDAAGSECAWRAAAAICQIADWPEHRERVRASGAVAALAALAATGHGRLHVPRGLLEQGAGA</sequence>
<name>A0ABN9S1Q6_9DINO</name>
<dbReference type="SMART" id="SM00248">
    <property type="entry name" value="ANK"/>
    <property type="match status" value="4"/>
</dbReference>
<dbReference type="EMBL" id="CAUYUJ010009025">
    <property type="protein sequence ID" value="CAK0825669.1"/>
    <property type="molecule type" value="Genomic_DNA"/>
</dbReference>
<feature type="repeat" description="ANK" evidence="3">
    <location>
        <begin position="53"/>
        <end position="85"/>
    </location>
</feature>
<dbReference type="SUPFAM" id="SSF48403">
    <property type="entry name" value="Ankyrin repeat"/>
    <property type="match status" value="1"/>
</dbReference>
<feature type="repeat" description="ANK" evidence="3">
    <location>
        <begin position="164"/>
        <end position="189"/>
    </location>
</feature>
<evidence type="ECO:0000256" key="2">
    <source>
        <dbReference type="ARBA" id="ARBA00023043"/>
    </source>
</evidence>
<evidence type="ECO:0000313" key="6">
    <source>
        <dbReference type="Proteomes" id="UP001189429"/>
    </source>
</evidence>
<dbReference type="PROSITE" id="PS50176">
    <property type="entry name" value="ARM_REPEAT"/>
    <property type="match status" value="1"/>
</dbReference>
<dbReference type="InterPro" id="IPR002110">
    <property type="entry name" value="Ankyrin_rpt"/>
</dbReference>
<comment type="caution">
    <text evidence="5">The sequence shown here is derived from an EMBL/GenBank/DDBJ whole genome shotgun (WGS) entry which is preliminary data.</text>
</comment>